<dbReference type="OrthoDB" id="954439at2"/>
<dbReference type="AlphaFoldDB" id="A0A2V3PX89"/>
<dbReference type="EMBL" id="QICL01000001">
    <property type="protein sequence ID" value="PXV69208.1"/>
    <property type="molecule type" value="Genomic_DNA"/>
</dbReference>
<proteinExistence type="predicted"/>
<comment type="caution">
    <text evidence="1">The sequence shown here is derived from an EMBL/GenBank/DDBJ whole genome shotgun (WGS) entry which is preliminary data.</text>
</comment>
<protein>
    <submittedName>
        <fullName evidence="1">Uncharacterized protein</fullName>
    </submittedName>
</protein>
<name>A0A2V3PX89_9BACT</name>
<evidence type="ECO:0000313" key="2">
    <source>
        <dbReference type="Proteomes" id="UP000247973"/>
    </source>
</evidence>
<dbReference type="Proteomes" id="UP000247973">
    <property type="component" value="Unassembled WGS sequence"/>
</dbReference>
<accession>A0A2V3PX89</accession>
<reference evidence="1 2" key="1">
    <citation type="submission" date="2018-03" db="EMBL/GenBank/DDBJ databases">
        <title>Genomic Encyclopedia of Archaeal and Bacterial Type Strains, Phase II (KMG-II): from individual species to whole genera.</title>
        <authorList>
            <person name="Goeker M."/>
        </authorList>
    </citation>
    <scope>NUCLEOTIDE SEQUENCE [LARGE SCALE GENOMIC DNA]</scope>
    <source>
        <strain evidence="1 2">DSM 100214</strain>
    </source>
</reference>
<organism evidence="1 2">
    <name type="scientific">Dysgonomonas alginatilytica</name>
    <dbReference type="NCBI Taxonomy" id="1605892"/>
    <lineage>
        <taxon>Bacteria</taxon>
        <taxon>Pseudomonadati</taxon>
        <taxon>Bacteroidota</taxon>
        <taxon>Bacteroidia</taxon>
        <taxon>Bacteroidales</taxon>
        <taxon>Dysgonomonadaceae</taxon>
        <taxon>Dysgonomonas</taxon>
    </lineage>
</organism>
<keyword evidence="2" id="KW-1185">Reference proteome</keyword>
<dbReference type="RefSeq" id="WP_110309160.1">
    <property type="nucleotide sequence ID" value="NZ_QICL01000001.1"/>
</dbReference>
<evidence type="ECO:0000313" key="1">
    <source>
        <dbReference type="EMBL" id="PXV69208.1"/>
    </source>
</evidence>
<gene>
    <name evidence="1" type="ORF">CLV62_101477</name>
</gene>
<sequence>MSSTTIIPECYVDTNLIETLVPPKDGKGYNHKKGCPAVAKVMIEKFADRFALGIMDKDKKTVKYLEEFDLIVNTNSLYLHKHKTRHHYIILINPATERFVLNSAKELSISLSQFGLPDNLEELKQITKPETSKNNANLKSAFRALKDAPDFMILKSWVKYMRDNTFSTDTEELKKIATSNK</sequence>